<dbReference type="Gene3D" id="3.40.1280.10">
    <property type="match status" value="1"/>
</dbReference>
<dbReference type="InterPro" id="IPR003742">
    <property type="entry name" value="RlmH-like"/>
</dbReference>
<protein>
    <submittedName>
        <fullName evidence="5">Uncharacterized ACR, COG1576</fullName>
    </submittedName>
</protein>
<evidence type="ECO:0000256" key="4">
    <source>
        <dbReference type="ARBA" id="ARBA00038303"/>
    </source>
</evidence>
<sequence length="163" mass="18160">MSQQVGLRIYHYTPRSRKCMGRINVHLHGRARDAAFRIAISDYANRLAGDGVQLIEHRNRTEPGPYLKSIVEKCGAASVIILEEKGEVIDSMGYAEKMKEWRLSSDDIHLVVGPPGGFAEHSDGMHSLSLGLITLPHELAAVVLLEQLYRACMIIKGSPYHRV</sequence>
<evidence type="ECO:0000313" key="5">
    <source>
        <dbReference type="EMBL" id="ABZ05971.1"/>
    </source>
</evidence>
<dbReference type="Pfam" id="PF02590">
    <property type="entry name" value="SPOUT_MTase"/>
    <property type="match status" value="1"/>
</dbReference>
<dbReference type="HAMAP" id="MF_00658">
    <property type="entry name" value="23SrRNA_methyltr_H"/>
    <property type="match status" value="1"/>
</dbReference>
<dbReference type="PANTHER" id="PTHR33603">
    <property type="entry name" value="METHYLTRANSFERASE"/>
    <property type="match status" value="1"/>
</dbReference>
<proteinExistence type="inferred from homology"/>
<dbReference type="GO" id="GO:0008168">
    <property type="term" value="F:methyltransferase activity"/>
    <property type="evidence" value="ECO:0007669"/>
    <property type="project" value="UniProtKB-KW"/>
</dbReference>
<dbReference type="InterPro" id="IPR029026">
    <property type="entry name" value="tRNA_m1G_MTases_N"/>
</dbReference>
<accession>B3T062</accession>
<dbReference type="PANTHER" id="PTHR33603:SF1">
    <property type="entry name" value="RIBOSOMAL RNA LARGE SUBUNIT METHYLTRANSFERASE H"/>
    <property type="match status" value="1"/>
</dbReference>
<keyword evidence="2" id="KW-0808">Transferase</keyword>
<name>B3T062_9ZZZZ</name>
<evidence type="ECO:0000256" key="1">
    <source>
        <dbReference type="ARBA" id="ARBA00022603"/>
    </source>
</evidence>
<dbReference type="GO" id="GO:0006364">
    <property type="term" value="P:rRNA processing"/>
    <property type="evidence" value="ECO:0007669"/>
    <property type="project" value="InterPro"/>
</dbReference>
<organism evidence="5">
    <name type="scientific">uncultured marine microorganism HF4000_001N02</name>
    <dbReference type="NCBI Taxonomy" id="455504"/>
    <lineage>
        <taxon>unclassified sequences</taxon>
        <taxon>environmental samples</taxon>
    </lineage>
</organism>
<dbReference type="SUPFAM" id="SSF75217">
    <property type="entry name" value="alpha/beta knot"/>
    <property type="match status" value="1"/>
</dbReference>
<dbReference type="InterPro" id="IPR029028">
    <property type="entry name" value="Alpha/beta_knot_MTases"/>
</dbReference>
<evidence type="ECO:0000256" key="3">
    <source>
        <dbReference type="ARBA" id="ARBA00022691"/>
    </source>
</evidence>
<dbReference type="GO" id="GO:0032259">
    <property type="term" value="P:methylation"/>
    <property type="evidence" value="ECO:0007669"/>
    <property type="project" value="UniProtKB-KW"/>
</dbReference>
<evidence type="ECO:0000256" key="2">
    <source>
        <dbReference type="ARBA" id="ARBA00022679"/>
    </source>
</evidence>
<keyword evidence="1" id="KW-0489">Methyltransferase</keyword>
<keyword evidence="3" id="KW-0949">S-adenosyl-L-methionine</keyword>
<dbReference type="AlphaFoldDB" id="B3T062"/>
<comment type="similarity">
    <text evidence="4">Belongs to the RNA methyltransferase RlmH family.</text>
</comment>
<reference evidence="5" key="1">
    <citation type="journal article" date="2008" name="ISME J.">
        <title>Genomic patterns of recombination, clonal divergence and environment in marine microbial populations.</title>
        <authorList>
            <person name="Konstantinidis K.T."/>
            <person name="Delong E.F."/>
        </authorList>
    </citation>
    <scope>NUCLEOTIDE SEQUENCE</scope>
</reference>
<gene>
    <name evidence="5" type="ORF">ALOHA_HF4000001N02ctg1g8</name>
</gene>
<dbReference type="EMBL" id="EU016563">
    <property type="protein sequence ID" value="ABZ05971.1"/>
    <property type="molecule type" value="Genomic_DNA"/>
</dbReference>
<dbReference type="CDD" id="cd18081">
    <property type="entry name" value="RlmH-like"/>
    <property type="match status" value="1"/>
</dbReference>